<keyword evidence="1 4" id="KW-0963">Cytoplasm</keyword>
<dbReference type="EC" id="2.3.2.6" evidence="4"/>
<comment type="similarity">
    <text evidence="4">Belongs to the L/F-transferase family.</text>
</comment>
<proteinExistence type="inferred from homology"/>
<dbReference type="Gene3D" id="3.40.630.70">
    <property type="entry name" value="Leucyl/phenylalanyl-tRNA-protein transferase, C-terminal domain"/>
    <property type="match status" value="1"/>
</dbReference>
<keyword evidence="6" id="KW-1185">Reference proteome</keyword>
<dbReference type="InterPro" id="IPR042203">
    <property type="entry name" value="Leu/Phe-tRNA_Trfase_C"/>
</dbReference>
<protein>
    <recommendedName>
        <fullName evidence="4">Leucyl/phenylalanyl-tRNA--protein transferase</fullName>
        <ecNumber evidence="4">2.3.2.6</ecNumber>
    </recommendedName>
    <alternativeName>
        <fullName evidence="4">L/F-transferase</fullName>
    </alternativeName>
    <alternativeName>
        <fullName evidence="4">Leucyltransferase</fullName>
    </alternativeName>
    <alternativeName>
        <fullName evidence="4">Phenyalanyltransferase</fullName>
    </alternativeName>
</protein>
<dbReference type="SUPFAM" id="SSF55729">
    <property type="entry name" value="Acyl-CoA N-acyltransferases (Nat)"/>
    <property type="match status" value="1"/>
</dbReference>
<dbReference type="NCBIfam" id="TIGR00667">
    <property type="entry name" value="aat"/>
    <property type="match status" value="1"/>
</dbReference>
<dbReference type="Pfam" id="PF03588">
    <property type="entry name" value="Leu_Phe_trans"/>
    <property type="match status" value="1"/>
</dbReference>
<evidence type="ECO:0000313" key="6">
    <source>
        <dbReference type="Proteomes" id="UP001310022"/>
    </source>
</evidence>
<dbReference type="AlphaFoldDB" id="A0AAN4VXY1"/>
<accession>A0AAN4VXY1</accession>
<dbReference type="GO" id="GO:0008914">
    <property type="term" value="F:leucyl-tRNA--protein transferase activity"/>
    <property type="evidence" value="ECO:0007669"/>
    <property type="project" value="UniProtKB-UniRule"/>
</dbReference>
<comment type="catalytic activity">
    <reaction evidence="4">
        <text>N-terminal L-lysyl-[protein] + L-leucyl-tRNA(Leu) = N-terminal L-leucyl-L-lysyl-[protein] + tRNA(Leu) + H(+)</text>
        <dbReference type="Rhea" id="RHEA:12340"/>
        <dbReference type="Rhea" id="RHEA-COMP:9613"/>
        <dbReference type="Rhea" id="RHEA-COMP:9622"/>
        <dbReference type="Rhea" id="RHEA-COMP:12670"/>
        <dbReference type="Rhea" id="RHEA-COMP:12671"/>
        <dbReference type="ChEBI" id="CHEBI:15378"/>
        <dbReference type="ChEBI" id="CHEBI:65249"/>
        <dbReference type="ChEBI" id="CHEBI:78442"/>
        <dbReference type="ChEBI" id="CHEBI:78494"/>
        <dbReference type="ChEBI" id="CHEBI:133043"/>
        <dbReference type="EC" id="2.3.2.6"/>
    </reaction>
</comment>
<comment type="catalytic activity">
    <reaction evidence="4">
        <text>L-phenylalanyl-tRNA(Phe) + an N-terminal L-alpha-aminoacyl-[protein] = an N-terminal L-phenylalanyl-L-alpha-aminoacyl-[protein] + tRNA(Phe)</text>
        <dbReference type="Rhea" id="RHEA:43632"/>
        <dbReference type="Rhea" id="RHEA-COMP:9668"/>
        <dbReference type="Rhea" id="RHEA-COMP:9699"/>
        <dbReference type="Rhea" id="RHEA-COMP:10636"/>
        <dbReference type="Rhea" id="RHEA-COMP:10637"/>
        <dbReference type="ChEBI" id="CHEBI:78442"/>
        <dbReference type="ChEBI" id="CHEBI:78531"/>
        <dbReference type="ChEBI" id="CHEBI:78597"/>
        <dbReference type="ChEBI" id="CHEBI:83561"/>
        <dbReference type="EC" id="2.3.2.6"/>
    </reaction>
</comment>
<evidence type="ECO:0000256" key="1">
    <source>
        <dbReference type="ARBA" id="ARBA00022490"/>
    </source>
</evidence>
<reference evidence="5 6" key="1">
    <citation type="submission" date="2021-12" db="EMBL/GenBank/DDBJ databases">
        <title>Genome sequencing of bacteria with rrn-lacking chromosome and rrn-plasmid.</title>
        <authorList>
            <person name="Anda M."/>
            <person name="Iwasaki W."/>
        </authorList>
    </citation>
    <scope>NUCLEOTIDE SEQUENCE [LARGE SCALE GENOMIC DNA]</scope>
    <source>
        <strain evidence="5 6">NBRC 15940</strain>
    </source>
</reference>
<gene>
    <name evidence="4 5" type="primary">aat</name>
    <name evidence="5" type="ORF">PEDI_09320</name>
</gene>
<comment type="catalytic activity">
    <reaction evidence="4">
        <text>N-terminal L-arginyl-[protein] + L-leucyl-tRNA(Leu) = N-terminal L-leucyl-L-arginyl-[protein] + tRNA(Leu) + H(+)</text>
        <dbReference type="Rhea" id="RHEA:50416"/>
        <dbReference type="Rhea" id="RHEA-COMP:9613"/>
        <dbReference type="Rhea" id="RHEA-COMP:9622"/>
        <dbReference type="Rhea" id="RHEA-COMP:12672"/>
        <dbReference type="Rhea" id="RHEA-COMP:12673"/>
        <dbReference type="ChEBI" id="CHEBI:15378"/>
        <dbReference type="ChEBI" id="CHEBI:64719"/>
        <dbReference type="ChEBI" id="CHEBI:78442"/>
        <dbReference type="ChEBI" id="CHEBI:78494"/>
        <dbReference type="ChEBI" id="CHEBI:133044"/>
        <dbReference type="EC" id="2.3.2.6"/>
    </reaction>
</comment>
<evidence type="ECO:0000256" key="4">
    <source>
        <dbReference type="HAMAP-Rule" id="MF_00688"/>
    </source>
</evidence>
<dbReference type="Gene3D" id="3.30.70.3550">
    <property type="entry name" value="Leucyl/phenylalanyl-tRNA-protein transferase, N-terminal domain"/>
    <property type="match status" value="1"/>
</dbReference>
<dbReference type="Proteomes" id="UP001310022">
    <property type="component" value="Unassembled WGS sequence"/>
</dbReference>
<evidence type="ECO:0000313" key="5">
    <source>
        <dbReference type="EMBL" id="GJM60380.1"/>
    </source>
</evidence>
<dbReference type="RefSeq" id="WP_338236148.1">
    <property type="nucleotide sequence ID" value="NZ_BQKE01000001.1"/>
</dbReference>
<dbReference type="InterPro" id="IPR004616">
    <property type="entry name" value="Leu/Phe-tRNA_Trfase"/>
</dbReference>
<dbReference type="GO" id="GO:0005737">
    <property type="term" value="C:cytoplasm"/>
    <property type="evidence" value="ECO:0007669"/>
    <property type="project" value="UniProtKB-SubCell"/>
</dbReference>
<dbReference type="EMBL" id="BQKE01000001">
    <property type="protein sequence ID" value="GJM60380.1"/>
    <property type="molecule type" value="Genomic_DNA"/>
</dbReference>
<comment type="caution">
    <text evidence="5">The sequence shown here is derived from an EMBL/GenBank/DDBJ whole genome shotgun (WGS) entry which is preliminary data.</text>
</comment>
<comment type="function">
    <text evidence="4">Functions in the N-end rule pathway of protein degradation where it conjugates Leu, Phe and, less efficiently, Met from aminoacyl-tRNAs to the N-termini of proteins containing an N-terminal arginine or lysine.</text>
</comment>
<evidence type="ECO:0000256" key="2">
    <source>
        <dbReference type="ARBA" id="ARBA00022679"/>
    </source>
</evidence>
<dbReference type="PANTHER" id="PTHR30098:SF2">
    <property type="entry name" value="LEUCYL_PHENYLALANYL-TRNA--PROTEIN TRANSFERASE"/>
    <property type="match status" value="1"/>
</dbReference>
<dbReference type="HAMAP" id="MF_00688">
    <property type="entry name" value="Leu_Phe_trans"/>
    <property type="match status" value="1"/>
</dbReference>
<organism evidence="5 6">
    <name type="scientific">Persicobacter diffluens</name>
    <dbReference type="NCBI Taxonomy" id="981"/>
    <lineage>
        <taxon>Bacteria</taxon>
        <taxon>Pseudomonadati</taxon>
        <taxon>Bacteroidota</taxon>
        <taxon>Cytophagia</taxon>
        <taxon>Cytophagales</taxon>
        <taxon>Persicobacteraceae</taxon>
        <taxon>Persicobacter</taxon>
    </lineage>
</organism>
<dbReference type="PANTHER" id="PTHR30098">
    <property type="entry name" value="LEUCYL/PHENYLALANYL-TRNA--PROTEIN TRANSFERASE"/>
    <property type="match status" value="1"/>
</dbReference>
<name>A0AAN4VXY1_9BACT</name>
<dbReference type="InterPro" id="IPR042221">
    <property type="entry name" value="Leu/Phe-tRNA_Trfase_N"/>
</dbReference>
<keyword evidence="2 4" id="KW-0808">Transferase</keyword>
<keyword evidence="3 4" id="KW-0012">Acyltransferase</keyword>
<dbReference type="InterPro" id="IPR016181">
    <property type="entry name" value="Acyl_CoA_acyltransferase"/>
</dbReference>
<sequence length="239" mass="27770">MSIFFLQKNDLTFPPGELAHDSGVLAIGGDLSVERLIQAYGQGIFPWFDPHMEPMWWCPDPRCVIYPDRVKVTKSMRQLLRAKKFQVTYDQAFDQVVEGCEMVYRPDQDGTWINEEYKSSFSVLHQKGFTHSVEVWEEAELVGGLYGMAMGKVFFGESMFARRSNASKFGFIHLCHNLAERGFEFIDCQYHNDHLFSLGAEMVPRDYFLEIVRDNAIDHLEKAQDWNEIHHGAFDWNIQ</sequence>
<comment type="subcellular location">
    <subcellularLocation>
        <location evidence="4">Cytoplasm</location>
    </subcellularLocation>
</comment>
<dbReference type="GO" id="GO:0030163">
    <property type="term" value="P:protein catabolic process"/>
    <property type="evidence" value="ECO:0007669"/>
    <property type="project" value="UniProtKB-UniRule"/>
</dbReference>
<evidence type="ECO:0000256" key="3">
    <source>
        <dbReference type="ARBA" id="ARBA00023315"/>
    </source>
</evidence>